<dbReference type="AlphaFoldDB" id="A0A0D6PKV3"/>
<evidence type="ECO:0000313" key="3">
    <source>
        <dbReference type="Proteomes" id="UP000032668"/>
    </source>
</evidence>
<dbReference type="Proteomes" id="UP000032668">
    <property type="component" value="Unassembled WGS sequence"/>
</dbReference>
<dbReference type="EMBL" id="BANC01000089">
    <property type="protein sequence ID" value="GAN81379.1"/>
    <property type="molecule type" value="Genomic_DNA"/>
</dbReference>
<dbReference type="PROSITE" id="PS51464">
    <property type="entry name" value="SIS"/>
    <property type="match status" value="1"/>
</dbReference>
<dbReference type="InterPro" id="IPR001347">
    <property type="entry name" value="SIS_dom"/>
</dbReference>
<dbReference type="GO" id="GO:1901135">
    <property type="term" value="P:carbohydrate derivative metabolic process"/>
    <property type="evidence" value="ECO:0007669"/>
    <property type="project" value="InterPro"/>
</dbReference>
<evidence type="ECO:0000313" key="2">
    <source>
        <dbReference type="EMBL" id="GAN81379.1"/>
    </source>
</evidence>
<comment type="caution">
    <text evidence="2">The sequence shown here is derived from an EMBL/GenBank/DDBJ whole genome shotgun (WGS) entry which is preliminary data.</text>
</comment>
<keyword evidence="2" id="KW-0413">Isomerase</keyword>
<organism evidence="2 3">
    <name type="scientific">Acidocella aminolytica 101 = DSM 11237</name>
    <dbReference type="NCBI Taxonomy" id="1120923"/>
    <lineage>
        <taxon>Bacteria</taxon>
        <taxon>Pseudomonadati</taxon>
        <taxon>Pseudomonadota</taxon>
        <taxon>Alphaproteobacteria</taxon>
        <taxon>Acetobacterales</taxon>
        <taxon>Acidocellaceae</taxon>
        <taxon>Acidocella</taxon>
    </lineage>
</organism>
<dbReference type="InterPro" id="IPR046348">
    <property type="entry name" value="SIS_dom_sf"/>
</dbReference>
<feature type="domain" description="SIS" evidence="1">
    <location>
        <begin position="46"/>
        <end position="204"/>
    </location>
</feature>
<gene>
    <name evidence="2" type="ORF">Aam_091_036</name>
</gene>
<evidence type="ECO:0000259" key="1">
    <source>
        <dbReference type="PROSITE" id="PS51464"/>
    </source>
</evidence>
<dbReference type="Gene3D" id="3.40.50.10490">
    <property type="entry name" value="Glucose-6-phosphate isomerase like protein, domain 1"/>
    <property type="match status" value="1"/>
</dbReference>
<dbReference type="GO" id="GO:0016853">
    <property type="term" value="F:isomerase activity"/>
    <property type="evidence" value="ECO:0007669"/>
    <property type="project" value="UniProtKB-KW"/>
</dbReference>
<accession>A0A0D6PKV3</accession>
<dbReference type="Pfam" id="PF13580">
    <property type="entry name" value="SIS_2"/>
    <property type="match status" value="1"/>
</dbReference>
<keyword evidence="3" id="KW-1185">Reference proteome</keyword>
<dbReference type="GO" id="GO:0097367">
    <property type="term" value="F:carbohydrate derivative binding"/>
    <property type="evidence" value="ECO:0007669"/>
    <property type="project" value="InterPro"/>
</dbReference>
<dbReference type="CDD" id="cd05006">
    <property type="entry name" value="SIS_GmhA"/>
    <property type="match status" value="1"/>
</dbReference>
<dbReference type="SUPFAM" id="SSF53697">
    <property type="entry name" value="SIS domain"/>
    <property type="match status" value="1"/>
</dbReference>
<dbReference type="InterPro" id="IPR050099">
    <property type="entry name" value="SIS_GmhA/DiaA_subfam"/>
</dbReference>
<reference evidence="2 3" key="1">
    <citation type="submission" date="2012-11" db="EMBL/GenBank/DDBJ databases">
        <title>Whole genome sequence of Acidocella aminolytica 101 = DSM 11237.</title>
        <authorList>
            <person name="Azuma Y."/>
            <person name="Higashiura N."/>
            <person name="Hirakawa H."/>
            <person name="Matsushita K."/>
        </authorList>
    </citation>
    <scope>NUCLEOTIDE SEQUENCE [LARGE SCALE GENOMIC DNA]</scope>
    <source>
        <strain evidence="3">101 / DSM 11237</strain>
    </source>
</reference>
<name>A0A0D6PKV3_9PROT</name>
<dbReference type="PANTHER" id="PTHR30390:SF6">
    <property type="entry name" value="DNAA INITIATOR-ASSOCIATING PROTEIN DIAA"/>
    <property type="match status" value="1"/>
</dbReference>
<protein>
    <submittedName>
        <fullName evidence="2">Phosphoheptose isomerase</fullName>
    </submittedName>
</protein>
<dbReference type="InterPro" id="IPR035461">
    <property type="entry name" value="GmhA/DiaA"/>
</dbReference>
<dbReference type="STRING" id="1120923.SAMN02746095_03243"/>
<sequence length="204" mass="21502">MDQAEPDRYMRDQEAERFAAMLRRSAELKQGLATQTPLVLAIVDACERTLRNGGKLIFCGNGGSAADAQHLATELVIRLRGAVPRPSWPAITLALDTSAVTAAVNDFGVDEMFSRPLLGLGRAGDVLFGITTSGKSPNVLGALKTAREMGIVSVGLLGGDGGPALPLCDLSIVVPDKETARVQECHITLGHAILTLLEDRMVGA</sequence>
<proteinExistence type="predicted"/>
<dbReference type="PANTHER" id="PTHR30390">
    <property type="entry name" value="SEDOHEPTULOSE 7-PHOSPHATE ISOMERASE / DNAA INITIATOR-ASSOCIATING FACTOR FOR REPLICATION INITIATION"/>
    <property type="match status" value="1"/>
</dbReference>